<accession>A0A6G0XCL2</accession>
<gene>
    <name evidence="3" type="ORF">Ae201684_006378</name>
</gene>
<dbReference type="SUPFAM" id="SSF54403">
    <property type="entry name" value="Cystatin/monellin"/>
    <property type="match status" value="3"/>
</dbReference>
<evidence type="ECO:0000256" key="2">
    <source>
        <dbReference type="SAM" id="SignalP"/>
    </source>
</evidence>
<name>A0A6G0XCL2_9STRA</name>
<comment type="caution">
    <text evidence="3">The sequence shown here is derived from an EMBL/GenBank/DDBJ whole genome shotgun (WGS) entry which is preliminary data.</text>
</comment>
<dbReference type="Proteomes" id="UP000481153">
    <property type="component" value="Unassembled WGS sequence"/>
</dbReference>
<feature type="chain" id="PRO_5026273951" description="Cystatin domain-containing protein" evidence="2">
    <location>
        <begin position="18"/>
        <end position="392"/>
    </location>
</feature>
<dbReference type="Gene3D" id="3.10.450.10">
    <property type="match status" value="2"/>
</dbReference>
<dbReference type="EMBL" id="VJMJ01000083">
    <property type="protein sequence ID" value="KAF0737714.1"/>
    <property type="molecule type" value="Genomic_DNA"/>
</dbReference>
<proteinExistence type="predicted"/>
<dbReference type="VEuPathDB" id="FungiDB:AeMF1_004980"/>
<feature type="signal peptide" evidence="2">
    <location>
        <begin position="1"/>
        <end position="17"/>
    </location>
</feature>
<organism evidence="3 4">
    <name type="scientific">Aphanomyces euteiches</name>
    <dbReference type="NCBI Taxonomy" id="100861"/>
    <lineage>
        <taxon>Eukaryota</taxon>
        <taxon>Sar</taxon>
        <taxon>Stramenopiles</taxon>
        <taxon>Oomycota</taxon>
        <taxon>Saprolegniomycetes</taxon>
        <taxon>Saprolegniales</taxon>
        <taxon>Verrucalvaceae</taxon>
        <taxon>Aphanomyces</taxon>
    </lineage>
</organism>
<sequence length="392" mass="42422">MMIQAFAMSWLAATAIAGMSGIQRGLPGGTTEGSVEKAKPWLYTALGNATSSFVCVNEIVSVDQQVVAGMHYTYHVRACPVASSDLTVESCAEANCPADKAKPFTIDLYVTPWTGQVDLKSVTPDEEVKVAQVFVGGWREGSVREASPAFYTAASQETSYENADIPRLCATDILSVRQQVVAGMKYEFHIIGCPVSTAAQAQHGCSCDDAANGYTVNVFHTLSDTYSITNAIVDPTLPGGWKLQHIQDADKTRYYQVIDADNTTKTRVCPLNFLSLQTQVVAGTNYRYHISGCPVHREEKVGSGCLKCQANTAKTYEVTIYEPLSGDSSFTSIVDLTRVSLGMQSHRSVHQTANNLALLAVLVSAVAVVSLVLVHKMRTSPYQKLDNIQLSE</sequence>
<evidence type="ECO:0000313" key="4">
    <source>
        <dbReference type="Proteomes" id="UP000481153"/>
    </source>
</evidence>
<keyword evidence="4" id="KW-1185">Reference proteome</keyword>
<evidence type="ECO:0000256" key="1">
    <source>
        <dbReference type="SAM" id="Phobius"/>
    </source>
</evidence>
<keyword evidence="1" id="KW-0812">Transmembrane</keyword>
<feature type="transmembrane region" description="Helical" evidence="1">
    <location>
        <begin position="356"/>
        <end position="374"/>
    </location>
</feature>
<keyword evidence="1" id="KW-0472">Membrane</keyword>
<dbReference type="InterPro" id="IPR046350">
    <property type="entry name" value="Cystatin_sf"/>
</dbReference>
<reference evidence="3 4" key="1">
    <citation type="submission" date="2019-07" db="EMBL/GenBank/DDBJ databases">
        <title>Genomics analysis of Aphanomyces spp. identifies a new class of oomycete effector associated with host adaptation.</title>
        <authorList>
            <person name="Gaulin E."/>
        </authorList>
    </citation>
    <scope>NUCLEOTIDE SEQUENCE [LARGE SCALE GENOMIC DNA]</scope>
    <source>
        <strain evidence="3 4">ATCC 201684</strain>
    </source>
</reference>
<evidence type="ECO:0008006" key="5">
    <source>
        <dbReference type="Google" id="ProtNLM"/>
    </source>
</evidence>
<protein>
    <recommendedName>
        <fullName evidence="5">Cystatin domain-containing protein</fullName>
    </recommendedName>
</protein>
<keyword evidence="2" id="KW-0732">Signal</keyword>
<dbReference type="AlphaFoldDB" id="A0A6G0XCL2"/>
<evidence type="ECO:0000313" key="3">
    <source>
        <dbReference type="EMBL" id="KAF0737714.1"/>
    </source>
</evidence>
<keyword evidence="1" id="KW-1133">Transmembrane helix</keyword>